<name>A0A813ZHC9_9BILA</name>
<accession>A0A813ZHC9</accession>
<dbReference type="Proteomes" id="UP000663879">
    <property type="component" value="Unassembled WGS sequence"/>
</dbReference>
<dbReference type="EMBL" id="CAJNOC010001902">
    <property type="protein sequence ID" value="CAF0899446.1"/>
    <property type="molecule type" value="Genomic_DNA"/>
</dbReference>
<protein>
    <submittedName>
        <fullName evidence="1">Uncharacterized protein</fullName>
    </submittedName>
</protein>
<evidence type="ECO:0000313" key="2">
    <source>
        <dbReference type="Proteomes" id="UP000663879"/>
    </source>
</evidence>
<keyword evidence="2" id="KW-1185">Reference proteome</keyword>
<evidence type="ECO:0000313" key="1">
    <source>
        <dbReference type="EMBL" id="CAF0899446.1"/>
    </source>
</evidence>
<dbReference type="AlphaFoldDB" id="A0A813ZHC9"/>
<reference evidence="1" key="1">
    <citation type="submission" date="2021-02" db="EMBL/GenBank/DDBJ databases">
        <authorList>
            <person name="Nowell W R."/>
        </authorList>
    </citation>
    <scope>NUCLEOTIDE SEQUENCE</scope>
    <source>
        <strain evidence="1">Ploen Becks lab</strain>
    </source>
</reference>
<gene>
    <name evidence="1" type="ORF">OXX778_LOCUS11324</name>
</gene>
<proteinExistence type="predicted"/>
<sequence>MVKKDTLFEENPYVYQTKVRKKIDNIKPWPQLITLENSIETRISDIESTSEKVSQNETILASIVKELETIRSGITKFYNILDGQIEQENLFKN</sequence>
<organism evidence="1 2">
    <name type="scientific">Brachionus calyciflorus</name>
    <dbReference type="NCBI Taxonomy" id="104777"/>
    <lineage>
        <taxon>Eukaryota</taxon>
        <taxon>Metazoa</taxon>
        <taxon>Spiralia</taxon>
        <taxon>Gnathifera</taxon>
        <taxon>Rotifera</taxon>
        <taxon>Eurotatoria</taxon>
        <taxon>Monogononta</taxon>
        <taxon>Pseudotrocha</taxon>
        <taxon>Ploima</taxon>
        <taxon>Brachionidae</taxon>
        <taxon>Brachionus</taxon>
    </lineage>
</organism>
<comment type="caution">
    <text evidence="1">The sequence shown here is derived from an EMBL/GenBank/DDBJ whole genome shotgun (WGS) entry which is preliminary data.</text>
</comment>